<dbReference type="InterPro" id="IPR036890">
    <property type="entry name" value="HATPase_C_sf"/>
</dbReference>
<keyword evidence="1" id="KW-0418">Kinase</keyword>
<dbReference type="EMBL" id="PYBW01000140">
    <property type="protein sequence ID" value="PYC68218.1"/>
    <property type="molecule type" value="Genomic_DNA"/>
</dbReference>
<evidence type="ECO:0000313" key="2">
    <source>
        <dbReference type="Proteomes" id="UP000248039"/>
    </source>
</evidence>
<organism evidence="1 2">
    <name type="scientific">Streptomyces tateyamensis</name>
    <dbReference type="NCBI Taxonomy" id="565073"/>
    <lineage>
        <taxon>Bacteria</taxon>
        <taxon>Bacillati</taxon>
        <taxon>Actinomycetota</taxon>
        <taxon>Actinomycetes</taxon>
        <taxon>Kitasatosporales</taxon>
        <taxon>Streptomycetaceae</taxon>
        <taxon>Streptomyces</taxon>
    </lineage>
</organism>
<dbReference type="GO" id="GO:0016301">
    <property type="term" value="F:kinase activity"/>
    <property type="evidence" value="ECO:0007669"/>
    <property type="project" value="UniProtKB-KW"/>
</dbReference>
<reference evidence="1 2" key="1">
    <citation type="submission" date="2018-03" db="EMBL/GenBank/DDBJ databases">
        <title>Bioinformatic expansion and discovery of thiopeptide antibiotics.</title>
        <authorList>
            <person name="Schwalen C.J."/>
            <person name="Hudson G.A."/>
            <person name="Mitchell D.A."/>
        </authorList>
    </citation>
    <scope>NUCLEOTIDE SEQUENCE [LARGE SCALE GENOMIC DNA]</scope>
    <source>
        <strain evidence="1 2">ATCC 21389</strain>
    </source>
</reference>
<dbReference type="Proteomes" id="UP000248039">
    <property type="component" value="Unassembled WGS sequence"/>
</dbReference>
<name>A0A2V4NUF1_9ACTN</name>
<keyword evidence="2" id="KW-1185">Reference proteome</keyword>
<accession>A0A2V4NUF1</accession>
<proteinExistence type="predicted"/>
<gene>
    <name evidence="1" type="ORF">C7C46_29415</name>
</gene>
<dbReference type="AlphaFoldDB" id="A0A2V4NUF1"/>
<keyword evidence="1" id="KW-0808">Transferase</keyword>
<dbReference type="Gene3D" id="3.30.565.10">
    <property type="entry name" value="Histidine kinase-like ATPase, C-terminal domain"/>
    <property type="match status" value="1"/>
</dbReference>
<dbReference type="SUPFAM" id="SSF55874">
    <property type="entry name" value="ATPase domain of HSP90 chaperone/DNA topoisomerase II/histidine kinase"/>
    <property type="match status" value="1"/>
</dbReference>
<evidence type="ECO:0000313" key="1">
    <source>
        <dbReference type="EMBL" id="PYC68218.1"/>
    </source>
</evidence>
<protein>
    <submittedName>
        <fullName evidence="1">Two-component sensor histidine kinase</fullName>
    </submittedName>
</protein>
<comment type="caution">
    <text evidence="1">The sequence shown here is derived from an EMBL/GenBank/DDBJ whole genome shotgun (WGS) entry which is preliminary data.</text>
</comment>
<sequence length="49" mass="4902">GTGGGHGLAGMRERVAAYGGELSAGPLPGGGWRVAATLDLDPDRLEALR</sequence>
<feature type="non-terminal residue" evidence="1">
    <location>
        <position position="1"/>
    </location>
</feature>